<dbReference type="SUPFAM" id="SSF144083">
    <property type="entry name" value="Magnesium transport protein CorA, transmembrane region"/>
    <property type="match status" value="1"/>
</dbReference>
<keyword evidence="8" id="KW-1185">Reference proteome</keyword>
<comment type="caution">
    <text evidence="7">The sequence shown here is derived from an EMBL/GenBank/DDBJ whole genome shotgun (WGS) entry which is preliminary data.</text>
</comment>
<dbReference type="Gene3D" id="1.20.58.340">
    <property type="entry name" value="Magnesium transport protein CorA, transmembrane region"/>
    <property type="match status" value="2"/>
</dbReference>
<dbReference type="Proteomes" id="UP000789572">
    <property type="component" value="Unassembled WGS sequence"/>
</dbReference>
<proteinExistence type="inferred from homology"/>
<dbReference type="PANTHER" id="PTHR21535">
    <property type="entry name" value="MAGNESIUM AND COBALT TRANSPORT PROTEIN/MITOCHONDRIAL IMPORT INNER MEMBRANE TRANSLOCASE SUBUNIT TIM8"/>
    <property type="match status" value="1"/>
</dbReference>
<dbReference type="SUPFAM" id="SSF143865">
    <property type="entry name" value="CorA soluble domain-like"/>
    <property type="match status" value="1"/>
</dbReference>
<dbReference type="InterPro" id="IPR045861">
    <property type="entry name" value="CorA_cytoplasmic_dom"/>
</dbReference>
<evidence type="ECO:0000256" key="5">
    <source>
        <dbReference type="ARBA" id="ARBA00023136"/>
    </source>
</evidence>
<dbReference type="PANTHER" id="PTHR21535:SF51">
    <property type="entry name" value="MANGANESE RESISTANCE PROTEIN MNR2"/>
    <property type="match status" value="1"/>
</dbReference>
<dbReference type="GO" id="GO:0015095">
    <property type="term" value="F:magnesium ion transmembrane transporter activity"/>
    <property type="evidence" value="ECO:0007669"/>
    <property type="project" value="InterPro"/>
</dbReference>
<evidence type="ECO:0000313" key="8">
    <source>
        <dbReference type="Proteomes" id="UP000789572"/>
    </source>
</evidence>
<dbReference type="InterPro" id="IPR045863">
    <property type="entry name" value="CorA_TM1_TM2"/>
</dbReference>
<dbReference type="CDD" id="cd12829">
    <property type="entry name" value="Alr1p-like"/>
    <property type="match status" value="1"/>
</dbReference>
<organism evidence="7 8">
    <name type="scientific">Paraglomus occultum</name>
    <dbReference type="NCBI Taxonomy" id="144539"/>
    <lineage>
        <taxon>Eukaryota</taxon>
        <taxon>Fungi</taxon>
        <taxon>Fungi incertae sedis</taxon>
        <taxon>Mucoromycota</taxon>
        <taxon>Glomeromycotina</taxon>
        <taxon>Glomeromycetes</taxon>
        <taxon>Paraglomerales</taxon>
        <taxon>Paraglomeraceae</taxon>
        <taxon>Paraglomus</taxon>
    </lineage>
</organism>
<feature type="region of interest" description="Disordered" evidence="6">
    <location>
        <begin position="1"/>
        <end position="54"/>
    </location>
</feature>
<evidence type="ECO:0000256" key="6">
    <source>
        <dbReference type="SAM" id="MobiDB-lite"/>
    </source>
</evidence>
<dbReference type="Pfam" id="PF01544">
    <property type="entry name" value="CorA"/>
    <property type="match status" value="1"/>
</dbReference>
<evidence type="ECO:0000256" key="1">
    <source>
        <dbReference type="ARBA" id="ARBA00004141"/>
    </source>
</evidence>
<dbReference type="GO" id="GO:0016020">
    <property type="term" value="C:membrane"/>
    <property type="evidence" value="ECO:0007669"/>
    <property type="project" value="UniProtKB-SubCell"/>
</dbReference>
<protein>
    <submittedName>
        <fullName evidence="7">3723_t:CDS:1</fullName>
    </submittedName>
</protein>
<evidence type="ECO:0000313" key="7">
    <source>
        <dbReference type="EMBL" id="CAG8488336.1"/>
    </source>
</evidence>
<sequence length="499" mass="56553">MSAEQSTPEFTSRSRNPVNRPSTTPSPLRASDSQASARPPTPQSSIRPTPMSESFYITMPDEMVRSDSQSSVWLGNNTFNSLNRRPSIAEEDVCYPLREEGDGIDYKALEQYIKGEDEDNGENRCESDDVNEYNEKSVREKDMAIVDTSGSKGLYQFDRNTEASDLKEEFRYTFYSSASGTIRAKTLGSLPPKGTSITDLLKKSTFWIDILSPSDSEMRELSKIFRIHPLTMEDVCAQESREKCELFRNYYFVCFRTFEMRTQHDNRLEAVSMYSIVMKEGILTFHYRPTPHAHNVRNRIRALKDFLNVTPDWINYGIIDDITDSFAPVILRVESEVDTIDDLVLALTTRDTSDMLLRIGICRKHVNSLLRLMGSKIDVIKGLIKRSHERMAANGTTKGGPTDVTLYLGDIQDHIITMLQSLYHCEKILARSHSNYLAQTSVELTQLSNQANDAISRLTVIATILVPMNIVTGLWGMNVKVPGREVDDLKWFTGIVCSL</sequence>
<dbReference type="AlphaFoldDB" id="A0A9N8ZBZ1"/>
<accession>A0A9N8ZBZ1</accession>
<name>A0A9N8ZBZ1_9GLOM</name>
<comment type="similarity">
    <text evidence="2">Belongs to the CorA metal ion transporter (MIT) (TC 1.A.35) family.</text>
</comment>
<dbReference type="InterPro" id="IPR044089">
    <property type="entry name" value="Alr1-like"/>
</dbReference>
<dbReference type="GO" id="GO:0010961">
    <property type="term" value="P:intracellular magnesium ion homeostasis"/>
    <property type="evidence" value="ECO:0007669"/>
    <property type="project" value="TreeGrafter"/>
</dbReference>
<reference evidence="7" key="1">
    <citation type="submission" date="2021-06" db="EMBL/GenBank/DDBJ databases">
        <authorList>
            <person name="Kallberg Y."/>
            <person name="Tangrot J."/>
            <person name="Rosling A."/>
        </authorList>
    </citation>
    <scope>NUCLEOTIDE SEQUENCE</scope>
    <source>
        <strain evidence="7">IA702</strain>
    </source>
</reference>
<evidence type="ECO:0000256" key="3">
    <source>
        <dbReference type="ARBA" id="ARBA00022692"/>
    </source>
</evidence>
<feature type="compositionally biased region" description="Polar residues" evidence="6">
    <location>
        <begin position="1"/>
        <end position="36"/>
    </location>
</feature>
<keyword evidence="3" id="KW-0812">Transmembrane</keyword>
<evidence type="ECO:0000256" key="4">
    <source>
        <dbReference type="ARBA" id="ARBA00022989"/>
    </source>
</evidence>
<gene>
    <name evidence="7" type="ORF">POCULU_LOCUS1929</name>
</gene>
<comment type="subcellular location">
    <subcellularLocation>
        <location evidence="1">Membrane</location>
        <topology evidence="1">Multi-pass membrane protein</topology>
    </subcellularLocation>
</comment>
<evidence type="ECO:0000256" key="2">
    <source>
        <dbReference type="ARBA" id="ARBA00009765"/>
    </source>
</evidence>
<dbReference type="InterPro" id="IPR002523">
    <property type="entry name" value="MgTranspt_CorA/ZnTranspt_ZntB"/>
</dbReference>
<keyword evidence="5" id="KW-0472">Membrane</keyword>
<dbReference type="Gene3D" id="3.30.460.20">
    <property type="entry name" value="CorA soluble domain-like"/>
    <property type="match status" value="1"/>
</dbReference>
<keyword evidence="4" id="KW-1133">Transmembrane helix</keyword>
<dbReference type="EMBL" id="CAJVPJ010000161">
    <property type="protein sequence ID" value="CAG8488336.1"/>
    <property type="molecule type" value="Genomic_DNA"/>
</dbReference>
<dbReference type="OrthoDB" id="29879at2759"/>